<accession>A0A520MV24</accession>
<comment type="function">
    <text evidence="10">Part of the Tol-Pal system, which plays a role in outer membrane invagination during cell division and is important for maintaining outer membrane integrity.</text>
</comment>
<evidence type="ECO:0000256" key="10">
    <source>
        <dbReference type="HAMAP-Rule" id="MF_02202"/>
    </source>
</evidence>
<evidence type="ECO:0000259" key="11">
    <source>
        <dbReference type="Pfam" id="PF01618"/>
    </source>
</evidence>
<evidence type="ECO:0000313" key="12">
    <source>
        <dbReference type="EMBL" id="RZO25060.1"/>
    </source>
</evidence>
<keyword evidence="5 10" id="KW-0132">Cell division</keyword>
<feature type="domain" description="MotA/TolQ/ExbB proton channel" evidence="11">
    <location>
        <begin position="94"/>
        <end position="205"/>
    </location>
</feature>
<dbReference type="InterPro" id="IPR014163">
    <property type="entry name" value="Tol-Pal_TolQ"/>
</dbReference>
<proteinExistence type="inferred from homology"/>
<dbReference type="GO" id="GO:0017038">
    <property type="term" value="P:protein import"/>
    <property type="evidence" value="ECO:0007669"/>
    <property type="project" value="TreeGrafter"/>
</dbReference>
<sequence>MDDFSVIDLFLQASLIVQLVMILLLVVSIISWIVIFERYFNLNRIKEANKAFEKEFWSGKDLNELHQGIDEASKDELVGSLRVFKHGFGEFLRLSEGQQITIEDLESVNRAIRVSLAREEESLMHHLPFLANVGSVSPYVGLFGTVWGIINSFQGLSDATQATINAVAPGISEALVATALGLFAAIPAVVAYNRFASDSDTQLQQSSVFGEELASILYRQTVKAKL</sequence>
<protein>
    <recommendedName>
        <fullName evidence="10">Tol-Pal system protein TolQ</fullName>
    </recommendedName>
</protein>
<dbReference type="GO" id="GO:0051301">
    <property type="term" value="P:cell division"/>
    <property type="evidence" value="ECO:0007669"/>
    <property type="project" value="UniProtKB-UniRule"/>
</dbReference>
<evidence type="ECO:0000256" key="1">
    <source>
        <dbReference type="ARBA" id="ARBA00004651"/>
    </source>
</evidence>
<evidence type="ECO:0000256" key="8">
    <source>
        <dbReference type="ARBA" id="ARBA00023136"/>
    </source>
</evidence>
<dbReference type="InterPro" id="IPR050790">
    <property type="entry name" value="ExbB/TolQ_transport"/>
</dbReference>
<comment type="subunit">
    <text evidence="10">The Tol-Pal system is composed of five core proteins: the inner membrane proteins TolA, TolQ and TolR, the periplasmic protein TolB and the outer membrane protein Pal. They form a network linking the inner and outer membranes and the peptidoglycan layer.</text>
</comment>
<comment type="similarity">
    <text evidence="2 10">Belongs to the ExbB/TolQ family.</text>
</comment>
<name>A0A520MV24_9GAMM</name>
<keyword evidence="8 10" id="KW-0472">Membrane</keyword>
<feature type="transmembrane region" description="Helical" evidence="10">
    <location>
        <begin position="129"/>
        <end position="150"/>
    </location>
</feature>
<evidence type="ECO:0000313" key="13">
    <source>
        <dbReference type="Proteomes" id="UP000316449"/>
    </source>
</evidence>
<keyword evidence="4 10" id="KW-0997">Cell inner membrane</keyword>
<dbReference type="GO" id="GO:0005886">
    <property type="term" value="C:plasma membrane"/>
    <property type="evidence" value="ECO:0007669"/>
    <property type="project" value="UniProtKB-SubCell"/>
</dbReference>
<dbReference type="Pfam" id="PF01618">
    <property type="entry name" value="MotA_ExbB"/>
    <property type="match status" value="1"/>
</dbReference>
<keyword evidence="7 10" id="KW-1133">Transmembrane helix</keyword>
<gene>
    <name evidence="10 12" type="primary">tolQ</name>
    <name evidence="12" type="ORF">EVA98_00520</name>
</gene>
<evidence type="ECO:0000256" key="9">
    <source>
        <dbReference type="ARBA" id="ARBA00023306"/>
    </source>
</evidence>
<dbReference type="PANTHER" id="PTHR30625">
    <property type="entry name" value="PROTEIN TOLQ"/>
    <property type="match status" value="1"/>
</dbReference>
<comment type="caution">
    <text evidence="12">The sequence shown here is derived from an EMBL/GenBank/DDBJ whole genome shotgun (WGS) entry which is preliminary data.</text>
</comment>
<evidence type="ECO:0000256" key="6">
    <source>
        <dbReference type="ARBA" id="ARBA00022692"/>
    </source>
</evidence>
<evidence type="ECO:0000256" key="3">
    <source>
        <dbReference type="ARBA" id="ARBA00022475"/>
    </source>
</evidence>
<dbReference type="InterPro" id="IPR002898">
    <property type="entry name" value="MotA_ExbB_proton_chnl"/>
</dbReference>
<keyword evidence="9 10" id="KW-0131">Cell cycle</keyword>
<evidence type="ECO:0000256" key="4">
    <source>
        <dbReference type="ARBA" id="ARBA00022519"/>
    </source>
</evidence>
<dbReference type="NCBIfam" id="TIGR02796">
    <property type="entry name" value="tolQ"/>
    <property type="match status" value="1"/>
</dbReference>
<dbReference type="HAMAP" id="MF_02202">
    <property type="entry name" value="TolQ"/>
    <property type="match status" value="1"/>
</dbReference>
<organism evidence="12 13">
    <name type="scientific">SAR86 cluster bacterium</name>
    <dbReference type="NCBI Taxonomy" id="2030880"/>
    <lineage>
        <taxon>Bacteria</taxon>
        <taxon>Pseudomonadati</taxon>
        <taxon>Pseudomonadota</taxon>
        <taxon>Gammaproteobacteria</taxon>
        <taxon>SAR86 cluster</taxon>
    </lineage>
</organism>
<keyword evidence="6 10" id="KW-0812">Transmembrane</keyword>
<dbReference type="EMBL" id="SHBK01000003">
    <property type="protein sequence ID" value="RZO25060.1"/>
    <property type="molecule type" value="Genomic_DNA"/>
</dbReference>
<reference evidence="12 13" key="1">
    <citation type="submission" date="2019-02" db="EMBL/GenBank/DDBJ databases">
        <title>Prokaryotic population dynamics and viral predation in marine succession experiment using metagenomics: the confinement effect.</title>
        <authorList>
            <person name="Haro-Moreno J.M."/>
            <person name="Rodriguez-Valera F."/>
            <person name="Lopez-Perez M."/>
        </authorList>
    </citation>
    <scope>NUCLEOTIDE SEQUENCE [LARGE SCALE GENOMIC DNA]</scope>
    <source>
        <strain evidence="12">MED-G165</strain>
    </source>
</reference>
<feature type="transmembrane region" description="Helical" evidence="10">
    <location>
        <begin position="15"/>
        <end position="36"/>
    </location>
</feature>
<dbReference type="Proteomes" id="UP000316449">
    <property type="component" value="Unassembled WGS sequence"/>
</dbReference>
<keyword evidence="3 10" id="KW-1003">Cell membrane</keyword>
<dbReference type="AlphaFoldDB" id="A0A520MV24"/>
<evidence type="ECO:0000256" key="2">
    <source>
        <dbReference type="ARBA" id="ARBA00010442"/>
    </source>
</evidence>
<comment type="subcellular location">
    <subcellularLocation>
        <location evidence="10">Cell inner membrane</location>
        <topology evidence="10">Multi-pass membrane protein</topology>
    </subcellularLocation>
    <subcellularLocation>
        <location evidence="1">Cell membrane</location>
        <topology evidence="1">Multi-pass membrane protein</topology>
    </subcellularLocation>
</comment>
<evidence type="ECO:0000256" key="7">
    <source>
        <dbReference type="ARBA" id="ARBA00022989"/>
    </source>
</evidence>
<dbReference type="GO" id="GO:0043213">
    <property type="term" value="P:bacteriocin transport"/>
    <property type="evidence" value="ECO:0007669"/>
    <property type="project" value="InterPro"/>
</dbReference>
<feature type="transmembrane region" description="Helical" evidence="10">
    <location>
        <begin position="170"/>
        <end position="192"/>
    </location>
</feature>
<evidence type="ECO:0000256" key="5">
    <source>
        <dbReference type="ARBA" id="ARBA00022618"/>
    </source>
</evidence>
<dbReference type="PANTHER" id="PTHR30625:SF3">
    <property type="entry name" value="TOL-PAL SYSTEM PROTEIN TOLQ"/>
    <property type="match status" value="1"/>
</dbReference>